<dbReference type="OrthoDB" id="977972at2"/>
<evidence type="ECO:0000313" key="4">
    <source>
        <dbReference type="Proteomes" id="UP000219559"/>
    </source>
</evidence>
<evidence type="ECO:0000313" key="3">
    <source>
        <dbReference type="EMBL" id="PCE63573.1"/>
    </source>
</evidence>
<dbReference type="PANTHER" id="PTHR43215:SF14">
    <property type="entry name" value="RADIAL SPOKE HEAD 1 HOMOLOG"/>
    <property type="match status" value="1"/>
</dbReference>
<dbReference type="PANTHER" id="PTHR43215">
    <property type="entry name" value="RADIAL SPOKE HEAD 1 HOMOLOG"/>
    <property type="match status" value="1"/>
</dbReference>
<dbReference type="InterPro" id="IPR003409">
    <property type="entry name" value="MORN"/>
</dbReference>
<dbReference type="SMART" id="SM00698">
    <property type="entry name" value="MORN"/>
    <property type="match status" value="2"/>
</dbReference>
<gene>
    <name evidence="3" type="ORF">B7P33_15365</name>
</gene>
<dbReference type="Pfam" id="PF02493">
    <property type="entry name" value="MORN"/>
    <property type="match status" value="2"/>
</dbReference>
<reference evidence="3 4" key="1">
    <citation type="submission" date="2017-04" db="EMBL/GenBank/DDBJ databases">
        <title>A new member of the family Flavobacteriaceae isolated from ascidians.</title>
        <authorList>
            <person name="Chen L."/>
        </authorList>
    </citation>
    <scope>NUCLEOTIDE SEQUENCE [LARGE SCALE GENOMIC DNA]</scope>
    <source>
        <strain evidence="3 4">HQA918</strain>
    </source>
</reference>
<sequence>MKYPISFIIAIFLAFQANAQCKVLKKEIADFYKGDCQKKKAHGTGIAKGVDTYEGEFYKGLPHGQGTYTHASGAIYIGQFKKGKKHGKGTLALPDKPVIKGYWDNDDYIGTEITPYKVIRKSPFVEDLIFNRKKGRDQIILTVTVYGEVRDGILNISPTEGSHSLATHEKLRTTLQSVVFPYTAKFTFTYEGANYDAEFRITHGGTWGITIPINPSKTK</sequence>
<evidence type="ECO:0000256" key="2">
    <source>
        <dbReference type="SAM" id="SignalP"/>
    </source>
</evidence>
<comment type="caution">
    <text evidence="3">The sequence shown here is derived from an EMBL/GenBank/DDBJ whole genome shotgun (WGS) entry which is preliminary data.</text>
</comment>
<keyword evidence="2" id="KW-0732">Signal</keyword>
<dbReference type="Proteomes" id="UP000219559">
    <property type="component" value="Unassembled WGS sequence"/>
</dbReference>
<evidence type="ECO:0008006" key="5">
    <source>
        <dbReference type="Google" id="ProtNLM"/>
    </source>
</evidence>
<evidence type="ECO:0000256" key="1">
    <source>
        <dbReference type="ARBA" id="ARBA00022737"/>
    </source>
</evidence>
<accession>A0A2A4G559</accession>
<keyword evidence="1" id="KW-0677">Repeat</keyword>
<dbReference type="AlphaFoldDB" id="A0A2A4G559"/>
<keyword evidence="4" id="KW-1185">Reference proteome</keyword>
<dbReference type="SUPFAM" id="SSF82185">
    <property type="entry name" value="Histone H3 K4-specific methyltransferase SET7/9 N-terminal domain"/>
    <property type="match status" value="1"/>
</dbReference>
<dbReference type="Gene3D" id="2.20.110.10">
    <property type="entry name" value="Histone H3 K4-specific methyltransferase SET7/9 N-terminal domain"/>
    <property type="match status" value="1"/>
</dbReference>
<feature type="chain" id="PRO_5013014581" description="MORN motif-containing protein" evidence="2">
    <location>
        <begin position="20"/>
        <end position="219"/>
    </location>
</feature>
<protein>
    <recommendedName>
        <fullName evidence="5">MORN motif-containing protein</fullName>
    </recommendedName>
</protein>
<dbReference type="RefSeq" id="WP_097443525.1">
    <property type="nucleotide sequence ID" value="NZ_NBWU01000005.1"/>
</dbReference>
<proteinExistence type="predicted"/>
<organism evidence="3 4">
    <name type="scientific">Sediminicola luteus</name>
    <dbReference type="NCBI Taxonomy" id="319238"/>
    <lineage>
        <taxon>Bacteria</taxon>
        <taxon>Pseudomonadati</taxon>
        <taxon>Bacteroidota</taxon>
        <taxon>Flavobacteriia</taxon>
        <taxon>Flavobacteriales</taxon>
        <taxon>Flavobacteriaceae</taxon>
        <taxon>Sediminicola</taxon>
    </lineage>
</organism>
<feature type="signal peptide" evidence="2">
    <location>
        <begin position="1"/>
        <end position="19"/>
    </location>
</feature>
<dbReference type="EMBL" id="NBWU01000005">
    <property type="protein sequence ID" value="PCE63573.1"/>
    <property type="molecule type" value="Genomic_DNA"/>
</dbReference>
<name>A0A2A4G559_9FLAO</name>